<accession>A0A1I0X758</accession>
<proteinExistence type="predicted"/>
<dbReference type="InterPro" id="IPR046888">
    <property type="entry name" value="pYEATS"/>
</dbReference>
<reference evidence="4 5" key="1">
    <citation type="submission" date="2016-10" db="EMBL/GenBank/DDBJ databases">
        <authorList>
            <person name="de Groot N.N."/>
        </authorList>
    </citation>
    <scope>NUCLEOTIDE SEQUENCE [LARGE SCALE GENOMIC DNA]</scope>
    <source>
        <strain evidence="4 5">DSM 23399</strain>
    </source>
</reference>
<dbReference type="InterPro" id="IPR027417">
    <property type="entry name" value="P-loop_NTPase"/>
</dbReference>
<dbReference type="EMBL" id="FOKK01000003">
    <property type="protein sequence ID" value="SFA96882.1"/>
    <property type="molecule type" value="Genomic_DNA"/>
</dbReference>
<dbReference type="AlphaFoldDB" id="A0A1I0X758"/>
<feature type="domain" description="Novel STAND NTPase 1" evidence="3">
    <location>
        <begin position="5"/>
        <end position="386"/>
    </location>
</feature>
<evidence type="ECO:0000313" key="5">
    <source>
        <dbReference type="Proteomes" id="UP000198790"/>
    </source>
</evidence>
<organism evidence="4 5">
    <name type="scientific">Algoriphagus aquimarinus</name>
    <dbReference type="NCBI Taxonomy" id="237018"/>
    <lineage>
        <taxon>Bacteria</taxon>
        <taxon>Pseudomonadati</taxon>
        <taxon>Bacteroidota</taxon>
        <taxon>Cytophagia</taxon>
        <taxon>Cytophagales</taxon>
        <taxon>Cyclobacteriaceae</taxon>
        <taxon>Algoriphagus</taxon>
    </lineage>
</organism>
<keyword evidence="1" id="KW-1133">Transmembrane helix</keyword>
<dbReference type="Proteomes" id="UP000198790">
    <property type="component" value="Unassembled WGS sequence"/>
</dbReference>
<feature type="transmembrane region" description="Helical" evidence="1">
    <location>
        <begin position="478"/>
        <end position="495"/>
    </location>
</feature>
<dbReference type="Pfam" id="PF20305">
    <property type="entry name" value="pYEATS"/>
    <property type="match status" value="1"/>
</dbReference>
<evidence type="ECO:0000256" key="1">
    <source>
        <dbReference type="SAM" id="Phobius"/>
    </source>
</evidence>
<protein>
    <submittedName>
        <fullName evidence="4">AAA ATPase domain-containing protein</fullName>
    </submittedName>
</protein>
<sequence>MKKYPFKFLDSYQREDRGVFFGRDEEINALYEMVFQSATVLVYGASGTGKTSLINCGLAGKFQQHDWHDLMIRRGADINTSLELALEKAGGKIEKGFDETKYQDEWEVESYKADQELTPISKSIRAVYQKSFRPVYLIFDQFEELFILGSISEQQIFIETIIGILQSGQPVKLIFSIREEYLGYLADFERAIPQLLRKKLRVEPMNLEKVKQVIKGAATLENSLISIKKGEEDAVAESIFHKIKGDKKSLTIQLPFLQVFLDKLYLNITGDKKRESPAEFTLDNVNEMGEIGDILSNFLEEQVADISKELKGKYPSLKPELTWKILSPFATLEGTKDPITKKELYDRLPDLDQQMVNDVVEAFSNNRLLRYNENTDTFEISHDSLAKPIAEKRSVEETALLEIKRLVKSQVGVKEEAREFFTEKQLIYIEPYLCKFKTNPEEQNWIEKSEKFIQEQKELALKNKLLEYSKKRREKRKWIAIIMSILLISAAFVLFKSIESKQKEISSLQEKLDDQLKLDRTQELLRLVMKGRGEKYENLSDSALSKILYKERTFPLDSLIEIKASFSPSNTYTDNKRNNNFTFWLDVPSFRKEEIMEVRYNFCQGFYDRVRVSKDPTSSFSIGYLGWGVCPTMKIDVVLQTGDTIPINFPFKNYIENLLNNS</sequence>
<dbReference type="OrthoDB" id="1090410at2"/>
<keyword evidence="1" id="KW-0812">Transmembrane</keyword>
<evidence type="ECO:0000259" key="3">
    <source>
        <dbReference type="Pfam" id="PF20703"/>
    </source>
</evidence>
<gene>
    <name evidence="4" type="ORF">SAMN04489723_10324</name>
</gene>
<keyword evidence="1" id="KW-0472">Membrane</keyword>
<dbReference type="RefSeq" id="WP_092894968.1">
    <property type="nucleotide sequence ID" value="NZ_FOKK01000003.1"/>
</dbReference>
<evidence type="ECO:0000259" key="2">
    <source>
        <dbReference type="Pfam" id="PF20305"/>
    </source>
</evidence>
<dbReference type="SUPFAM" id="SSF52540">
    <property type="entry name" value="P-loop containing nucleoside triphosphate hydrolases"/>
    <property type="match status" value="1"/>
</dbReference>
<dbReference type="Gene3D" id="3.40.50.300">
    <property type="entry name" value="P-loop containing nucleotide triphosphate hydrolases"/>
    <property type="match status" value="1"/>
</dbReference>
<dbReference type="InterPro" id="IPR049052">
    <property type="entry name" value="nSTAND1"/>
</dbReference>
<dbReference type="STRING" id="237018.SAMN04489723_10324"/>
<feature type="domain" description="Prokaryotic YEATS" evidence="2">
    <location>
        <begin position="580"/>
        <end position="650"/>
    </location>
</feature>
<name>A0A1I0X758_9BACT</name>
<keyword evidence="5" id="KW-1185">Reference proteome</keyword>
<evidence type="ECO:0000313" key="4">
    <source>
        <dbReference type="EMBL" id="SFA96882.1"/>
    </source>
</evidence>
<dbReference type="Pfam" id="PF20703">
    <property type="entry name" value="nSTAND1"/>
    <property type="match status" value="1"/>
</dbReference>